<reference evidence="4" key="1">
    <citation type="submission" date="2018-02" db="EMBL/GenBank/DDBJ databases">
        <authorList>
            <person name="Hausmann B."/>
        </authorList>
    </citation>
    <scope>NUCLEOTIDE SEQUENCE [LARGE SCALE GENOMIC DNA]</scope>
    <source>
        <strain evidence="4">Peat soil MAG SbA1</strain>
    </source>
</reference>
<dbReference type="OrthoDB" id="9816120at2"/>
<name>A0A2U3KT38_9BACT</name>
<dbReference type="PANTHER" id="PTHR16026">
    <property type="entry name" value="CARTILAGE ACIDIC PROTEIN 1"/>
    <property type="match status" value="1"/>
</dbReference>
<protein>
    <submittedName>
        <fullName evidence="3">ASPIC/UnbV domain protein</fullName>
    </submittedName>
</protein>
<dbReference type="InterPro" id="IPR013517">
    <property type="entry name" value="FG-GAP"/>
</dbReference>
<evidence type="ECO:0000313" key="4">
    <source>
        <dbReference type="Proteomes" id="UP000238701"/>
    </source>
</evidence>
<dbReference type="InterPro" id="IPR028994">
    <property type="entry name" value="Integrin_alpha_N"/>
</dbReference>
<dbReference type="EMBL" id="OMOD01000141">
    <property type="protein sequence ID" value="SPF42826.1"/>
    <property type="molecule type" value="Genomic_DNA"/>
</dbReference>
<dbReference type="PANTHER" id="PTHR16026:SF0">
    <property type="entry name" value="CARTILAGE ACIDIC PROTEIN 1"/>
    <property type="match status" value="1"/>
</dbReference>
<dbReference type="InterPro" id="IPR027039">
    <property type="entry name" value="Crtac1"/>
</dbReference>
<accession>A0A2U3KT38</accession>
<feature type="domain" description="ASPIC/UnbV" evidence="2">
    <location>
        <begin position="478"/>
        <end position="544"/>
    </location>
</feature>
<dbReference type="Pfam" id="PF13517">
    <property type="entry name" value="FG-GAP_3"/>
    <property type="match status" value="2"/>
</dbReference>
<evidence type="ECO:0000313" key="3">
    <source>
        <dbReference type="EMBL" id="SPF42826.1"/>
    </source>
</evidence>
<proteinExistence type="predicted"/>
<dbReference type="Gene3D" id="2.130.10.130">
    <property type="entry name" value="Integrin alpha, N-terminal"/>
    <property type="match status" value="2"/>
</dbReference>
<keyword evidence="1" id="KW-0732">Signal</keyword>
<dbReference type="AlphaFoldDB" id="A0A2U3KT38"/>
<organism evidence="3 4">
    <name type="scientific">Candidatus Sulfotelmatobacter kueseliae</name>
    <dbReference type="NCBI Taxonomy" id="2042962"/>
    <lineage>
        <taxon>Bacteria</taxon>
        <taxon>Pseudomonadati</taxon>
        <taxon>Acidobacteriota</taxon>
        <taxon>Terriglobia</taxon>
        <taxon>Terriglobales</taxon>
        <taxon>Candidatus Korobacteraceae</taxon>
        <taxon>Candidatus Sulfotelmatobacter</taxon>
    </lineage>
</organism>
<gene>
    <name evidence="3" type="ORF">SBA1_470050</name>
</gene>
<dbReference type="Proteomes" id="UP000238701">
    <property type="component" value="Unassembled WGS sequence"/>
</dbReference>
<evidence type="ECO:0000256" key="1">
    <source>
        <dbReference type="ARBA" id="ARBA00022729"/>
    </source>
</evidence>
<dbReference type="InterPro" id="IPR011519">
    <property type="entry name" value="UnbV_ASPIC"/>
</dbReference>
<dbReference type="Pfam" id="PF07593">
    <property type="entry name" value="UnbV_ASPIC"/>
    <property type="match status" value="1"/>
</dbReference>
<dbReference type="SUPFAM" id="SSF69318">
    <property type="entry name" value="Integrin alpha N-terminal domain"/>
    <property type="match status" value="1"/>
</dbReference>
<evidence type="ECO:0000259" key="2">
    <source>
        <dbReference type="Pfam" id="PF07593"/>
    </source>
</evidence>
<sequence>MHAQAGTVQAQPKQATAASTAAAEAPIQFVYQPIDFRLDSDETPERHSPETMAGGVAVFDYNNDGKLDIFFTNGADIKTLRKDSPKYYNRLFENDGHGHFTDVTEKAGLAGTGYDTGVAIGDYDNDGYEDIFVAGVHRNTLYHNNGDGTFTDVTAKAGLNKPDPEYGPLWAVAAAWVDVNNDGLLDLVVINYLKWDVDHEPVCEGYGHRDYCHPKMYKPTPNQLFINNGDGTFRDASVEAGFRAHPGKGMGVAAADSTLSGKMDLMVTNDKLMNSFFRNQGGGKFEEAAFDENVALREDGTYISGMGVDFRDLDNDGYPDIFLVALDGETFPLYRNTGKGSFVEVTRESGMTRMSLPMAGYSPTIADFDNDGWKDIFVSRGHVQSLASAANLPIEQPNTVFRNLGGMKFQALTAEAGLTAQPPARHRGSAIGDLNGDGRLDVVVSALSAPAEVWINQSPGNNHWLEFKLQGTRSNRDGIGARIKLVTKSGAQYNQMTTSAGYASSSAGPVHFGLGANASADLVEIRWPSGVVQQLHDVAADRIIVVKEPDR</sequence>